<gene>
    <name evidence="9" type="ORF">HHUSO_G3468</name>
</gene>
<sequence length="200" mass="22651">WPFHNTVLAFLWTLANRESYRGVIDRFNTSKSLICTHLHEVCSLILNHLSWKISWPTDLAVHDIEQGFLRAGFPKTLCAVDGCHTAIEKPQGVENLDSYFNRKHFYSVNLTAFCNNTACFIHVNIGHPGSWHDARVFCMTEVARVLLENPQSLLPGDLHITGDAAYPLSQYLMTAFCDNGHLTVHHEEVQPETLFSQDGD</sequence>
<keyword evidence="10" id="KW-1185">Reference proteome</keyword>
<keyword evidence="7" id="KW-0539">Nucleus</keyword>
<accession>A0ABR1A2T5</accession>
<dbReference type="PANTHER" id="PTHR22930">
    <property type="match status" value="1"/>
</dbReference>
<evidence type="ECO:0000259" key="8">
    <source>
        <dbReference type="Pfam" id="PF13359"/>
    </source>
</evidence>
<dbReference type="EMBL" id="JAHFZB010000003">
    <property type="protein sequence ID" value="KAK6491412.1"/>
    <property type="molecule type" value="Genomic_DNA"/>
</dbReference>
<feature type="domain" description="DDE Tnp4" evidence="8">
    <location>
        <begin position="80"/>
        <end position="190"/>
    </location>
</feature>
<comment type="caution">
    <text evidence="9">The sequence shown here is derived from an EMBL/GenBank/DDBJ whole genome shotgun (WGS) entry which is preliminary data.</text>
</comment>
<proteinExistence type="inferred from homology"/>
<evidence type="ECO:0000256" key="3">
    <source>
        <dbReference type="ARBA" id="ARBA00006958"/>
    </source>
</evidence>
<dbReference type="InterPro" id="IPR045249">
    <property type="entry name" value="HARBI1-like"/>
</dbReference>
<evidence type="ECO:0000313" key="10">
    <source>
        <dbReference type="Proteomes" id="UP001369086"/>
    </source>
</evidence>
<dbReference type="Pfam" id="PF13359">
    <property type="entry name" value="DDE_Tnp_4"/>
    <property type="match status" value="1"/>
</dbReference>
<name>A0ABR1A2T5_HUSHU</name>
<evidence type="ECO:0000313" key="9">
    <source>
        <dbReference type="EMBL" id="KAK6491412.1"/>
    </source>
</evidence>
<evidence type="ECO:0000256" key="6">
    <source>
        <dbReference type="ARBA" id="ARBA00022801"/>
    </source>
</evidence>
<keyword evidence="4" id="KW-0540">Nuclease</keyword>
<dbReference type="Proteomes" id="UP001369086">
    <property type="component" value="Unassembled WGS sequence"/>
</dbReference>
<feature type="non-terminal residue" evidence="9">
    <location>
        <position position="1"/>
    </location>
</feature>
<comment type="cofactor">
    <cofactor evidence="1">
        <name>a divalent metal cation</name>
        <dbReference type="ChEBI" id="CHEBI:60240"/>
    </cofactor>
</comment>
<evidence type="ECO:0000256" key="2">
    <source>
        <dbReference type="ARBA" id="ARBA00004123"/>
    </source>
</evidence>
<comment type="subcellular location">
    <subcellularLocation>
        <location evidence="2">Nucleus</location>
    </subcellularLocation>
</comment>
<organism evidence="9 10">
    <name type="scientific">Huso huso</name>
    <name type="common">Beluga</name>
    <name type="synonym">Acipenser huso</name>
    <dbReference type="NCBI Taxonomy" id="61971"/>
    <lineage>
        <taxon>Eukaryota</taxon>
        <taxon>Metazoa</taxon>
        <taxon>Chordata</taxon>
        <taxon>Craniata</taxon>
        <taxon>Vertebrata</taxon>
        <taxon>Euteleostomi</taxon>
        <taxon>Actinopterygii</taxon>
        <taxon>Chondrostei</taxon>
        <taxon>Acipenseriformes</taxon>
        <taxon>Acipenseridae</taxon>
        <taxon>Huso</taxon>
    </lineage>
</organism>
<dbReference type="InterPro" id="IPR027806">
    <property type="entry name" value="HARBI1_dom"/>
</dbReference>
<evidence type="ECO:0000256" key="4">
    <source>
        <dbReference type="ARBA" id="ARBA00022722"/>
    </source>
</evidence>
<keyword evidence="5" id="KW-0479">Metal-binding</keyword>
<evidence type="ECO:0000256" key="1">
    <source>
        <dbReference type="ARBA" id="ARBA00001968"/>
    </source>
</evidence>
<evidence type="ECO:0000256" key="5">
    <source>
        <dbReference type="ARBA" id="ARBA00022723"/>
    </source>
</evidence>
<dbReference type="PANTHER" id="PTHR22930:SF237">
    <property type="entry name" value="SI:CH73-257C13.2"/>
    <property type="match status" value="1"/>
</dbReference>
<evidence type="ECO:0000256" key="7">
    <source>
        <dbReference type="ARBA" id="ARBA00023242"/>
    </source>
</evidence>
<comment type="similarity">
    <text evidence="3">Belongs to the HARBI1 family.</text>
</comment>
<keyword evidence="6" id="KW-0378">Hydrolase</keyword>
<reference evidence="9 10" key="1">
    <citation type="submission" date="2021-05" db="EMBL/GenBank/DDBJ databases">
        <authorList>
            <person name="Zahm M."/>
            <person name="Klopp C."/>
            <person name="Cabau C."/>
            <person name="Kuhl H."/>
            <person name="Suciu R."/>
            <person name="Ciorpac M."/>
            <person name="Holostenco D."/>
            <person name="Gessner J."/>
            <person name="Wuertz S."/>
            <person name="Hohne C."/>
            <person name="Stock M."/>
            <person name="Gislard M."/>
            <person name="Lluch J."/>
            <person name="Milhes M."/>
            <person name="Lampietro C."/>
            <person name="Lopez Roques C."/>
            <person name="Donnadieu C."/>
            <person name="Du K."/>
            <person name="Schartl M."/>
            <person name="Guiguen Y."/>
        </authorList>
    </citation>
    <scope>NUCLEOTIDE SEQUENCE [LARGE SCALE GENOMIC DNA]</scope>
    <source>
        <strain evidence="9">Hh-F2</strain>
        <tissue evidence="9">Blood</tissue>
    </source>
</reference>
<protein>
    <submittedName>
        <fullName evidence="9">Nuclease HARBI1</fullName>
    </submittedName>
</protein>